<dbReference type="SMART" id="SM00729">
    <property type="entry name" value="Elp3"/>
    <property type="match status" value="1"/>
</dbReference>
<dbReference type="SFLD" id="SFLDG01084">
    <property type="entry name" value="Uncharacterised_Radical_SAM_Su"/>
    <property type="match status" value="1"/>
</dbReference>
<keyword evidence="1" id="KW-0479">Metal-binding</keyword>
<accession>A0A975G9I4</accession>
<keyword evidence="2" id="KW-0408">Iron</keyword>
<dbReference type="EMBL" id="CP073100">
    <property type="protein sequence ID" value="QUE51337.1"/>
    <property type="molecule type" value="Genomic_DNA"/>
</dbReference>
<sequence>MAERGRGADGNPLNRFDRFHVETDEDAWVDDAPRPLKTVFLGDDSQSILTKSDTEDLPFDHGLNPYRGCEHGCAYCYARTYHEYLGFSAGLDFESKIVVKRNAPALLEKALLKKTYQPGFIAMSGVTDCYQPAERKLEITRGCLEVCARFRQPILLITKNALISRDLDHLVELAKHRATAVFLSVTTLDPKLARILEPRASTPRARLETIRTLAEAGVPAGVSAAPMIPGLNDSEMPAILAAAKEHGASFAMYSMVRLPGSVAEVFASWLARNFPDRKEKVLNRIRAAYEGMLNSTAPGFRNRGAGAAAEQLRAMFHASCRRLGLAPRPPQLSTASFRRMTPGQGELF</sequence>
<dbReference type="InterPro" id="IPR007197">
    <property type="entry name" value="rSAM"/>
</dbReference>
<dbReference type="PANTHER" id="PTHR43432">
    <property type="entry name" value="SLR0285 PROTEIN"/>
    <property type="match status" value="1"/>
</dbReference>
<keyword evidence="6" id="KW-1185">Reference proteome</keyword>
<proteinExistence type="predicted"/>
<dbReference type="NCBIfam" id="NF033668">
    <property type="entry name" value="rSAM_PA0069"/>
    <property type="match status" value="1"/>
</dbReference>
<dbReference type="GO" id="GO:0003824">
    <property type="term" value="F:catalytic activity"/>
    <property type="evidence" value="ECO:0007669"/>
    <property type="project" value="InterPro"/>
</dbReference>
<dbReference type="PANTHER" id="PTHR43432:SF3">
    <property type="entry name" value="SLR0285 PROTEIN"/>
    <property type="match status" value="1"/>
</dbReference>
<dbReference type="InterPro" id="IPR058240">
    <property type="entry name" value="rSAM_sf"/>
</dbReference>
<dbReference type="GO" id="GO:0051536">
    <property type="term" value="F:iron-sulfur cluster binding"/>
    <property type="evidence" value="ECO:0007669"/>
    <property type="project" value="UniProtKB-KW"/>
</dbReference>
<dbReference type="AlphaFoldDB" id="A0A975G9I4"/>
<feature type="domain" description="Elp3/MiaA/NifB-like radical SAM core" evidence="4">
    <location>
        <begin position="59"/>
        <end position="287"/>
    </location>
</feature>
<dbReference type="Proteomes" id="UP000676169">
    <property type="component" value="Chromosome"/>
</dbReference>
<dbReference type="CDD" id="cd01335">
    <property type="entry name" value="Radical_SAM"/>
    <property type="match status" value="1"/>
</dbReference>
<evidence type="ECO:0000256" key="1">
    <source>
        <dbReference type="ARBA" id="ARBA00022723"/>
    </source>
</evidence>
<dbReference type="SUPFAM" id="SSF102114">
    <property type="entry name" value="Radical SAM enzymes"/>
    <property type="match status" value="1"/>
</dbReference>
<dbReference type="GO" id="GO:0046872">
    <property type="term" value="F:metal ion binding"/>
    <property type="evidence" value="ECO:0007669"/>
    <property type="project" value="UniProtKB-KW"/>
</dbReference>
<dbReference type="SFLD" id="SFLDS00029">
    <property type="entry name" value="Radical_SAM"/>
    <property type="match status" value="1"/>
</dbReference>
<keyword evidence="3" id="KW-0411">Iron-sulfur</keyword>
<reference evidence="5" key="1">
    <citation type="submission" date="2021-04" db="EMBL/GenBank/DDBJ databases">
        <title>Luteolibacter sp. 32A isolated from the skin of an Anderson's salamander (Ambystoma andersonii).</title>
        <authorList>
            <person name="Spergser J."/>
            <person name="Busse H.-J."/>
        </authorList>
    </citation>
    <scope>NUCLEOTIDE SEQUENCE</scope>
    <source>
        <strain evidence="5">32A</strain>
    </source>
</reference>
<gene>
    <name evidence="5" type="ORF">KBB96_00200</name>
</gene>
<name>A0A975G9I4_9BACT</name>
<dbReference type="RefSeq" id="WP_211631476.1">
    <property type="nucleotide sequence ID" value="NZ_CP073100.1"/>
</dbReference>
<dbReference type="Pfam" id="PF04055">
    <property type="entry name" value="Radical_SAM"/>
    <property type="match status" value="1"/>
</dbReference>
<protein>
    <submittedName>
        <fullName evidence="5">PA0069 family radical SAM protein</fullName>
    </submittedName>
</protein>
<dbReference type="KEGG" id="lamb:KBB96_00200"/>
<evidence type="ECO:0000313" key="6">
    <source>
        <dbReference type="Proteomes" id="UP000676169"/>
    </source>
</evidence>
<organism evidence="5 6">
    <name type="scientific">Luteolibacter ambystomatis</name>
    <dbReference type="NCBI Taxonomy" id="2824561"/>
    <lineage>
        <taxon>Bacteria</taxon>
        <taxon>Pseudomonadati</taxon>
        <taxon>Verrucomicrobiota</taxon>
        <taxon>Verrucomicrobiia</taxon>
        <taxon>Verrucomicrobiales</taxon>
        <taxon>Verrucomicrobiaceae</taxon>
        <taxon>Luteolibacter</taxon>
    </lineage>
</organism>
<evidence type="ECO:0000256" key="2">
    <source>
        <dbReference type="ARBA" id="ARBA00023004"/>
    </source>
</evidence>
<dbReference type="InterPro" id="IPR006638">
    <property type="entry name" value="Elp3/MiaA/NifB-like_rSAM"/>
</dbReference>
<evidence type="ECO:0000313" key="5">
    <source>
        <dbReference type="EMBL" id="QUE51337.1"/>
    </source>
</evidence>
<dbReference type="Gene3D" id="3.80.30.30">
    <property type="match status" value="1"/>
</dbReference>
<evidence type="ECO:0000259" key="4">
    <source>
        <dbReference type="SMART" id="SM00729"/>
    </source>
</evidence>
<evidence type="ECO:0000256" key="3">
    <source>
        <dbReference type="ARBA" id="ARBA00023014"/>
    </source>
</evidence>
<dbReference type="InterPro" id="IPR040086">
    <property type="entry name" value="MJ0683-like"/>
</dbReference>